<feature type="region of interest" description="Disordered" evidence="1">
    <location>
        <begin position="24"/>
        <end position="54"/>
    </location>
</feature>
<keyword evidence="2" id="KW-0732">Signal</keyword>
<feature type="compositionally biased region" description="Low complexity" evidence="1">
    <location>
        <begin position="39"/>
        <end position="54"/>
    </location>
</feature>
<dbReference type="OrthoDB" id="5005615at2"/>
<gene>
    <name evidence="3" type="ORF">ATC03_14330</name>
</gene>
<name>A0A191WHL1_9MICO</name>
<keyword evidence="4" id="KW-1185">Reference proteome</keyword>
<dbReference type="EMBL" id="CP013979">
    <property type="protein sequence ID" value="ANJ27712.1"/>
    <property type="molecule type" value="Genomic_DNA"/>
</dbReference>
<dbReference type="Proteomes" id="UP000078437">
    <property type="component" value="Chromosome"/>
</dbReference>
<dbReference type="RefSeq" id="WP_067878490.1">
    <property type="nucleotide sequence ID" value="NZ_CP013979.1"/>
</dbReference>
<evidence type="ECO:0000313" key="3">
    <source>
        <dbReference type="EMBL" id="ANJ27712.1"/>
    </source>
</evidence>
<reference evidence="4" key="2">
    <citation type="submission" date="2016-01" db="EMBL/GenBank/DDBJ databases">
        <title>Complete genome sequence of Agromyces aureus AR33T and comparison with related organisms.</title>
        <authorList>
            <person name="Corretto E."/>
            <person name="Antonielli L."/>
            <person name="Sessitsch A."/>
            <person name="Brader G."/>
        </authorList>
    </citation>
    <scope>NUCLEOTIDE SEQUENCE [LARGE SCALE GENOMIC DNA]</scope>
    <source>
        <strain evidence="4">AR33</strain>
    </source>
</reference>
<feature type="compositionally biased region" description="Pro residues" evidence="1">
    <location>
        <begin position="24"/>
        <end position="38"/>
    </location>
</feature>
<sequence length="248" mass="26408">MDRRSATLATILLAAALLLTGCVPSPPDPSPTPTPTPTPAATVPPTDQAAPVEPVTDVDEVVTEIVVRPEYLELVNESGVVVDELSYDADASAFVDTVSEVLGGPPTVEEFPGGHEWFPTTRYSWPGVLIIDDHEPEGVSSDLNVAVEFTHPIVGSGIAVATVQGFRPGDDAQAFAAELGETWYGTGHDEFPAETGPDIGERAYDEWNDTYDQYANANAVSIHLWNRGNDPAVTSIVMAPWNFGIGHV</sequence>
<dbReference type="AlphaFoldDB" id="A0A191WHL1"/>
<dbReference type="PROSITE" id="PS51257">
    <property type="entry name" value="PROKAR_LIPOPROTEIN"/>
    <property type="match status" value="1"/>
</dbReference>
<proteinExistence type="predicted"/>
<evidence type="ECO:0000256" key="2">
    <source>
        <dbReference type="SAM" id="SignalP"/>
    </source>
</evidence>
<feature type="chain" id="PRO_5038610246" evidence="2">
    <location>
        <begin position="28"/>
        <end position="248"/>
    </location>
</feature>
<dbReference type="STRING" id="453304.ATC03_14330"/>
<feature type="signal peptide" evidence="2">
    <location>
        <begin position="1"/>
        <end position="27"/>
    </location>
</feature>
<dbReference type="KEGG" id="agy:ATC03_14330"/>
<reference evidence="3 4" key="1">
    <citation type="journal article" date="2016" name="Int. J. Syst. Evol. Microbiol.">
        <title>Agromyces aureus sp. nov., isolated from the rhizosphere of Salix caprea L. grown in a heavy-metal-contaminated soil.</title>
        <authorList>
            <person name="Corretto E."/>
            <person name="Antonielli L."/>
            <person name="Sessitsch A."/>
            <person name="Compant S."/>
            <person name="Gorfer M."/>
            <person name="Kuffner M."/>
            <person name="Brader G."/>
        </authorList>
    </citation>
    <scope>NUCLEOTIDE SEQUENCE [LARGE SCALE GENOMIC DNA]</scope>
    <source>
        <strain evidence="3 4">AR33</strain>
    </source>
</reference>
<evidence type="ECO:0000313" key="4">
    <source>
        <dbReference type="Proteomes" id="UP000078437"/>
    </source>
</evidence>
<evidence type="ECO:0000256" key="1">
    <source>
        <dbReference type="SAM" id="MobiDB-lite"/>
    </source>
</evidence>
<protein>
    <submittedName>
        <fullName evidence="3">Uncharacterized protein</fullName>
    </submittedName>
</protein>
<accession>A0A191WHL1</accession>
<organism evidence="3 4">
    <name type="scientific">Agromyces aureus</name>
    <dbReference type="NCBI Taxonomy" id="453304"/>
    <lineage>
        <taxon>Bacteria</taxon>
        <taxon>Bacillati</taxon>
        <taxon>Actinomycetota</taxon>
        <taxon>Actinomycetes</taxon>
        <taxon>Micrococcales</taxon>
        <taxon>Microbacteriaceae</taxon>
        <taxon>Agromyces</taxon>
    </lineage>
</organism>